<dbReference type="InterPro" id="IPR011010">
    <property type="entry name" value="DNA_brk_join_enz"/>
</dbReference>
<organism evidence="12 13">
    <name type="scientific">Caballeronia telluris</name>
    <dbReference type="NCBI Taxonomy" id="326475"/>
    <lineage>
        <taxon>Bacteria</taxon>
        <taxon>Pseudomonadati</taxon>
        <taxon>Pseudomonadota</taxon>
        <taxon>Betaproteobacteria</taxon>
        <taxon>Burkholderiales</taxon>
        <taxon>Burkholderiaceae</taxon>
        <taxon>Caballeronia</taxon>
    </lineage>
</organism>
<dbReference type="Proteomes" id="UP000054717">
    <property type="component" value="Unassembled WGS sequence"/>
</dbReference>
<dbReference type="Gene3D" id="1.10.150.130">
    <property type="match status" value="1"/>
</dbReference>
<evidence type="ECO:0000256" key="1">
    <source>
        <dbReference type="ARBA" id="ARBA00004496"/>
    </source>
</evidence>
<dbReference type="InterPro" id="IPR044068">
    <property type="entry name" value="CB"/>
</dbReference>
<keyword evidence="6 9" id="KW-0238">DNA-binding</keyword>
<keyword evidence="2" id="KW-0963">Cytoplasm</keyword>
<keyword evidence="3" id="KW-0132">Cell division</keyword>
<dbReference type="GO" id="GO:0005737">
    <property type="term" value="C:cytoplasm"/>
    <property type="evidence" value="ECO:0007669"/>
    <property type="project" value="UniProtKB-SubCell"/>
</dbReference>
<evidence type="ECO:0000256" key="8">
    <source>
        <dbReference type="ARBA" id="ARBA00023306"/>
    </source>
</evidence>
<dbReference type="SUPFAM" id="SSF56349">
    <property type="entry name" value="DNA breaking-rejoining enzymes"/>
    <property type="match status" value="1"/>
</dbReference>
<evidence type="ECO:0000259" key="11">
    <source>
        <dbReference type="PROSITE" id="PS51900"/>
    </source>
</evidence>
<dbReference type="InterPro" id="IPR002104">
    <property type="entry name" value="Integrase_catalytic"/>
</dbReference>
<keyword evidence="7" id="KW-0233">DNA recombination</keyword>
<comment type="caution">
    <text evidence="12">The sequence shown here is derived from an EMBL/GenBank/DDBJ whole genome shotgun (WGS) entry which is preliminary data.</text>
</comment>
<dbReference type="PROSITE" id="PS51900">
    <property type="entry name" value="CB"/>
    <property type="match status" value="1"/>
</dbReference>
<evidence type="ECO:0000256" key="4">
    <source>
        <dbReference type="ARBA" id="ARBA00022829"/>
    </source>
</evidence>
<dbReference type="InterPro" id="IPR050090">
    <property type="entry name" value="Tyrosine_recombinase_XerCD"/>
</dbReference>
<dbReference type="InterPro" id="IPR010998">
    <property type="entry name" value="Integrase_recombinase_N"/>
</dbReference>
<evidence type="ECO:0000313" key="13">
    <source>
        <dbReference type="Proteomes" id="UP000054717"/>
    </source>
</evidence>
<reference evidence="12" key="1">
    <citation type="submission" date="2016-01" db="EMBL/GenBank/DDBJ databases">
        <authorList>
            <person name="Peeters Charlotte."/>
        </authorList>
    </citation>
    <scope>NUCLEOTIDE SEQUENCE</scope>
    <source>
        <strain evidence="12">LMG 22936</strain>
    </source>
</reference>
<dbReference type="Pfam" id="PF00589">
    <property type="entry name" value="Phage_integrase"/>
    <property type="match status" value="1"/>
</dbReference>
<dbReference type="AlphaFoldDB" id="A0A158K4J9"/>
<dbReference type="GO" id="GO:0015074">
    <property type="term" value="P:DNA integration"/>
    <property type="evidence" value="ECO:0007669"/>
    <property type="project" value="UniProtKB-KW"/>
</dbReference>
<keyword evidence="13" id="KW-1185">Reference proteome</keyword>
<dbReference type="GO" id="GO:0003677">
    <property type="term" value="F:DNA binding"/>
    <property type="evidence" value="ECO:0007669"/>
    <property type="project" value="UniProtKB-UniRule"/>
</dbReference>
<evidence type="ECO:0000259" key="10">
    <source>
        <dbReference type="PROSITE" id="PS51898"/>
    </source>
</evidence>
<dbReference type="GO" id="GO:0051301">
    <property type="term" value="P:cell division"/>
    <property type="evidence" value="ECO:0007669"/>
    <property type="project" value="UniProtKB-KW"/>
</dbReference>
<gene>
    <name evidence="12" type="ORF">AWB66_05317</name>
</gene>
<evidence type="ECO:0000313" key="12">
    <source>
        <dbReference type="EMBL" id="SAL76046.1"/>
    </source>
</evidence>
<feature type="domain" description="Tyr recombinase" evidence="10">
    <location>
        <begin position="176"/>
        <end position="399"/>
    </location>
</feature>
<evidence type="ECO:0000256" key="7">
    <source>
        <dbReference type="ARBA" id="ARBA00023172"/>
    </source>
</evidence>
<evidence type="ECO:0000256" key="2">
    <source>
        <dbReference type="ARBA" id="ARBA00022490"/>
    </source>
</evidence>
<keyword evidence="4" id="KW-0159">Chromosome partition</keyword>
<evidence type="ECO:0000256" key="3">
    <source>
        <dbReference type="ARBA" id="ARBA00022618"/>
    </source>
</evidence>
<dbReference type="GO" id="GO:0007059">
    <property type="term" value="P:chromosome segregation"/>
    <property type="evidence" value="ECO:0007669"/>
    <property type="project" value="UniProtKB-KW"/>
</dbReference>
<dbReference type="Gene3D" id="1.10.443.10">
    <property type="entry name" value="Intergrase catalytic core"/>
    <property type="match status" value="1"/>
</dbReference>
<evidence type="ECO:0000256" key="9">
    <source>
        <dbReference type="PROSITE-ProRule" id="PRU01248"/>
    </source>
</evidence>
<accession>A0A158K4J9</accession>
<dbReference type="PROSITE" id="PS51898">
    <property type="entry name" value="TYR_RECOMBINASE"/>
    <property type="match status" value="1"/>
</dbReference>
<evidence type="ECO:0000256" key="5">
    <source>
        <dbReference type="ARBA" id="ARBA00022908"/>
    </source>
</evidence>
<keyword evidence="5" id="KW-0229">DNA integration</keyword>
<keyword evidence="8" id="KW-0131">Cell cycle</keyword>
<name>A0A158K4J9_9BURK</name>
<dbReference type="STRING" id="326475.AWB66_05317"/>
<sequence length="405" mass="45245">MPALPPPTSIALQPAPLESLVIPSTLDGSLGANRATDGRAQIAASNDLDAIRAWLSRFHDTTTTFESYRKEAERLLLWSLVTLCKPLSSLTHEDCLRYQQFLADPQPAATWVAGGGRKHPRHDARWRPFYGPLSPASQRQAIVILNALFAWLVQAGYLAGNPLSLSRQRTKHAAPRITRYLEPGLWQEVKDTIATLPRDTDRARAHAYRVRWLFTLLYLGGLRIAEVGANSMGQFFVRRDADGALRWWLAVHGKGGKERLVPATREMMMELSRYRQQLGLSALPSPNEETPLVLPIGATAANDRTQACAPLTRAGLHAIVKDVFARAAARLRERDGASARSDLLEKASAHWLRHSAGSHMADQKVDLRLVRDNLGHASLTTTSLYLHIDDDRRHQETEDKHRIDW</sequence>
<dbReference type="PANTHER" id="PTHR30349">
    <property type="entry name" value="PHAGE INTEGRASE-RELATED"/>
    <property type="match status" value="1"/>
</dbReference>
<dbReference type="PANTHER" id="PTHR30349:SF77">
    <property type="entry name" value="TYROSINE RECOMBINASE XERC"/>
    <property type="match status" value="1"/>
</dbReference>
<dbReference type="InterPro" id="IPR013762">
    <property type="entry name" value="Integrase-like_cat_sf"/>
</dbReference>
<protein>
    <submittedName>
        <fullName evidence="12">Integrase family protein</fullName>
    </submittedName>
</protein>
<evidence type="ECO:0000256" key="6">
    <source>
        <dbReference type="ARBA" id="ARBA00023125"/>
    </source>
</evidence>
<feature type="domain" description="Core-binding (CB)" evidence="11">
    <location>
        <begin position="45"/>
        <end position="153"/>
    </location>
</feature>
<comment type="subcellular location">
    <subcellularLocation>
        <location evidence="1">Cytoplasm</location>
    </subcellularLocation>
</comment>
<dbReference type="RefSeq" id="WP_087633076.1">
    <property type="nucleotide sequence ID" value="NZ_FCNZ02000028.1"/>
</dbReference>
<proteinExistence type="predicted"/>
<dbReference type="EMBL" id="FCNZ02000028">
    <property type="protein sequence ID" value="SAL76046.1"/>
    <property type="molecule type" value="Genomic_DNA"/>
</dbReference>
<dbReference type="GO" id="GO:0006310">
    <property type="term" value="P:DNA recombination"/>
    <property type="evidence" value="ECO:0007669"/>
    <property type="project" value="UniProtKB-KW"/>
</dbReference>